<dbReference type="Pfam" id="PF00535">
    <property type="entry name" value="Glycos_transf_2"/>
    <property type="match status" value="1"/>
</dbReference>
<evidence type="ECO:0000259" key="1">
    <source>
        <dbReference type="Pfam" id="PF00535"/>
    </source>
</evidence>
<sequence>MDISVIIPVLNMADTIEEQLQALAAQDFTGDFEILVVDNGSTDGTVDLVRSRAVKDPRVRLVDGSHLPRSGGAARNLGVASAYAGLIAFCDADDVVQPGWLAAIHDALLVAPVVTTTLENWSLNPHLRTELVPQFIGQYTVIGFPGIPGGAFGVRRDVYWTIGGFDEHFRGAVDSELAVRLGLAGYTVAHLDDAIVSVRLREGAAANFGRHYRLHLSLMVVRDLHRLGRASLAVRGRAVIRRVWRLVRAGKLVFDCAGRQTWMQRAGEVCAEAVDALRRPTSAVIRPDLEA</sequence>
<gene>
    <name evidence="2" type="ORF">UFOPK3001_00364</name>
</gene>
<reference evidence="2" key="1">
    <citation type="submission" date="2020-05" db="EMBL/GenBank/DDBJ databases">
        <authorList>
            <person name="Chiriac C."/>
            <person name="Salcher M."/>
            <person name="Ghai R."/>
            <person name="Kavagutti S V."/>
        </authorList>
    </citation>
    <scope>NUCLEOTIDE SEQUENCE</scope>
</reference>
<accession>A0A6J6X3Q9</accession>
<name>A0A6J6X3Q9_9ZZZZ</name>
<proteinExistence type="predicted"/>
<dbReference type="EMBL" id="CAFAAJ010000015">
    <property type="protein sequence ID" value="CAB4792021.1"/>
    <property type="molecule type" value="Genomic_DNA"/>
</dbReference>
<evidence type="ECO:0000313" key="2">
    <source>
        <dbReference type="EMBL" id="CAB4792021.1"/>
    </source>
</evidence>
<dbReference type="InterPro" id="IPR029044">
    <property type="entry name" value="Nucleotide-diphossugar_trans"/>
</dbReference>
<dbReference type="PANTHER" id="PTHR43685">
    <property type="entry name" value="GLYCOSYLTRANSFERASE"/>
    <property type="match status" value="1"/>
</dbReference>
<dbReference type="SUPFAM" id="SSF53448">
    <property type="entry name" value="Nucleotide-diphospho-sugar transferases"/>
    <property type="match status" value="1"/>
</dbReference>
<dbReference type="Gene3D" id="3.90.550.10">
    <property type="entry name" value="Spore Coat Polysaccharide Biosynthesis Protein SpsA, Chain A"/>
    <property type="match status" value="1"/>
</dbReference>
<dbReference type="AlphaFoldDB" id="A0A6J6X3Q9"/>
<feature type="domain" description="Glycosyltransferase 2-like" evidence="1">
    <location>
        <begin position="4"/>
        <end position="110"/>
    </location>
</feature>
<dbReference type="InterPro" id="IPR001173">
    <property type="entry name" value="Glyco_trans_2-like"/>
</dbReference>
<organism evidence="2">
    <name type="scientific">freshwater metagenome</name>
    <dbReference type="NCBI Taxonomy" id="449393"/>
    <lineage>
        <taxon>unclassified sequences</taxon>
        <taxon>metagenomes</taxon>
        <taxon>ecological metagenomes</taxon>
    </lineage>
</organism>
<protein>
    <submittedName>
        <fullName evidence="2">Unannotated protein</fullName>
    </submittedName>
</protein>
<dbReference type="InterPro" id="IPR050834">
    <property type="entry name" value="Glycosyltransf_2"/>
</dbReference>
<dbReference type="PANTHER" id="PTHR43685:SF2">
    <property type="entry name" value="GLYCOSYLTRANSFERASE 2-LIKE DOMAIN-CONTAINING PROTEIN"/>
    <property type="match status" value="1"/>
</dbReference>